<dbReference type="SUPFAM" id="SSF48403">
    <property type="entry name" value="Ankyrin repeat"/>
    <property type="match status" value="4"/>
</dbReference>
<evidence type="ECO:0000259" key="5">
    <source>
        <dbReference type="Pfam" id="PF24883"/>
    </source>
</evidence>
<feature type="repeat" description="ANK" evidence="3">
    <location>
        <begin position="1475"/>
        <end position="1507"/>
    </location>
</feature>
<feature type="domain" description="GPI inositol-deacylase winged helix" evidence="4">
    <location>
        <begin position="440"/>
        <end position="516"/>
    </location>
</feature>
<feature type="repeat" description="ANK" evidence="3">
    <location>
        <begin position="721"/>
        <end position="753"/>
    </location>
</feature>
<dbReference type="Gene3D" id="3.40.50.300">
    <property type="entry name" value="P-loop containing nucleotide triphosphate hydrolases"/>
    <property type="match status" value="1"/>
</dbReference>
<dbReference type="InterPro" id="IPR027417">
    <property type="entry name" value="P-loop_NTPase"/>
</dbReference>
<evidence type="ECO:0000313" key="7">
    <source>
        <dbReference type="Proteomes" id="UP001610446"/>
    </source>
</evidence>
<feature type="repeat" description="ANK" evidence="3">
    <location>
        <begin position="1010"/>
        <end position="1042"/>
    </location>
</feature>
<feature type="repeat" description="ANK" evidence="3">
    <location>
        <begin position="688"/>
        <end position="720"/>
    </location>
</feature>
<dbReference type="PROSITE" id="PS50088">
    <property type="entry name" value="ANK_REPEAT"/>
    <property type="match status" value="8"/>
</dbReference>
<dbReference type="Pfam" id="PF24883">
    <property type="entry name" value="NPHP3_N"/>
    <property type="match status" value="1"/>
</dbReference>
<feature type="repeat" description="ANK" evidence="3">
    <location>
        <begin position="655"/>
        <end position="687"/>
    </location>
</feature>
<gene>
    <name evidence="6" type="ORF">BJY01DRAFT_254186</name>
</gene>
<keyword evidence="1" id="KW-0677">Repeat</keyword>
<dbReference type="Pfam" id="PF22939">
    <property type="entry name" value="WHD_GPIID"/>
    <property type="match status" value="1"/>
</dbReference>
<dbReference type="InterPro" id="IPR054471">
    <property type="entry name" value="GPIID_WHD"/>
</dbReference>
<dbReference type="Pfam" id="PF00023">
    <property type="entry name" value="Ank"/>
    <property type="match status" value="1"/>
</dbReference>
<feature type="domain" description="Nephrocystin 3-like N-terminal" evidence="5">
    <location>
        <begin position="176"/>
        <end position="332"/>
    </location>
</feature>
<reference evidence="6 7" key="1">
    <citation type="submission" date="2024-07" db="EMBL/GenBank/DDBJ databases">
        <title>Section-level genome sequencing and comparative genomics of Aspergillus sections Usti and Cavernicolus.</title>
        <authorList>
            <consortium name="Lawrence Berkeley National Laboratory"/>
            <person name="Nybo J.L."/>
            <person name="Vesth T.C."/>
            <person name="Theobald S."/>
            <person name="Frisvad J.C."/>
            <person name="Larsen T.O."/>
            <person name="Kjaerboelling I."/>
            <person name="Rothschild-Mancinelli K."/>
            <person name="Lyhne E.K."/>
            <person name="Kogle M.E."/>
            <person name="Barry K."/>
            <person name="Clum A."/>
            <person name="Na H."/>
            <person name="Ledsgaard L."/>
            <person name="Lin J."/>
            <person name="Lipzen A."/>
            <person name="Kuo A."/>
            <person name="Riley R."/>
            <person name="Mondo S."/>
            <person name="Labutti K."/>
            <person name="Haridas S."/>
            <person name="Pangalinan J."/>
            <person name="Salamov A.A."/>
            <person name="Simmons B.A."/>
            <person name="Magnuson J.K."/>
            <person name="Chen J."/>
            <person name="Drula E."/>
            <person name="Henrissat B."/>
            <person name="Wiebenga A."/>
            <person name="Lubbers R.J."/>
            <person name="Gomes A.C."/>
            <person name="Makela M.R."/>
            <person name="Stajich J."/>
            <person name="Grigoriev I.V."/>
            <person name="Mortensen U.H."/>
            <person name="De Vries R.P."/>
            <person name="Baker S.E."/>
            <person name="Andersen M.R."/>
        </authorList>
    </citation>
    <scope>NUCLEOTIDE SEQUENCE [LARGE SCALE GENOMIC DNA]</scope>
    <source>
        <strain evidence="6 7">CBS 123904</strain>
    </source>
</reference>
<dbReference type="PANTHER" id="PTHR24123">
    <property type="entry name" value="ANKYRIN REPEAT-CONTAINING"/>
    <property type="match status" value="1"/>
</dbReference>
<evidence type="ECO:0000256" key="3">
    <source>
        <dbReference type="PROSITE-ProRule" id="PRU00023"/>
    </source>
</evidence>
<dbReference type="PRINTS" id="PR01415">
    <property type="entry name" value="ANKYRIN"/>
</dbReference>
<dbReference type="InterPro" id="IPR002110">
    <property type="entry name" value="Ankyrin_rpt"/>
</dbReference>
<organism evidence="6 7">
    <name type="scientific">Aspergillus pseudoustus</name>
    <dbReference type="NCBI Taxonomy" id="1810923"/>
    <lineage>
        <taxon>Eukaryota</taxon>
        <taxon>Fungi</taxon>
        <taxon>Dikarya</taxon>
        <taxon>Ascomycota</taxon>
        <taxon>Pezizomycotina</taxon>
        <taxon>Eurotiomycetes</taxon>
        <taxon>Eurotiomycetidae</taxon>
        <taxon>Eurotiales</taxon>
        <taxon>Aspergillaceae</taxon>
        <taxon>Aspergillus</taxon>
        <taxon>Aspergillus subgen. Nidulantes</taxon>
    </lineage>
</organism>
<evidence type="ECO:0000313" key="6">
    <source>
        <dbReference type="EMBL" id="KAL2831642.1"/>
    </source>
</evidence>
<feature type="repeat" description="ANK" evidence="3">
    <location>
        <begin position="919"/>
        <end position="951"/>
    </location>
</feature>
<dbReference type="Proteomes" id="UP001610446">
    <property type="component" value="Unassembled WGS sequence"/>
</dbReference>
<dbReference type="SUPFAM" id="SSF52540">
    <property type="entry name" value="P-loop containing nucleoside triphosphate hydrolases"/>
    <property type="match status" value="1"/>
</dbReference>
<keyword evidence="7" id="KW-1185">Reference proteome</keyword>
<evidence type="ECO:0000259" key="4">
    <source>
        <dbReference type="Pfam" id="PF22939"/>
    </source>
</evidence>
<dbReference type="SMART" id="SM00248">
    <property type="entry name" value="ANK"/>
    <property type="match status" value="18"/>
</dbReference>
<dbReference type="Pfam" id="PF12796">
    <property type="entry name" value="Ank_2"/>
    <property type="match status" value="5"/>
</dbReference>
<sequence>MAEALGVAVNIAAVLQLATEIAQLSYSYARDVKNAPKTQKQYLQEVSALMEVLFRVEQSIHDTETTDLLPERPPSLSDDSLLECYKALSSLQHDLQRRRSRFLQPFHEKEWRTHIDMLHKYRSLFADFLASCVLMTGNATYRKVSILNQEQDRSILLARLPPSYAAVRQRPSSFPGTGAWFLEQDVVQEWIKRQSDFLWCYGPPGVGKSCLASLLIDQLRKSRVPADSPVVSFFCDFSSQDQQSNLSILHDIVRQIIEQGNSEMLAALKEACTDPGKLQNANEVAQLISLAGSSQPIYLVLDALDELRDPIPILSHLSSFVSAGIHVLVTSRDLPHIRKKMKLATHLEIASNLDDLKLYVETRFHDSDFSDEVEEEPNLIDDVVSKSGNLFLLARLMLDDVLELSSINQIRKTIAKPQPTLQQAFQATLARIDAQSKSRSSLARRLLGWVTYASRRLTLAEVLCAFAVEDEDELDLNNRPNPDILLRSCLGVVVVDQTDKTVGLVHTTAYEFFKSEIIPANATNVDMARTCLQYLTMKHTSRPCISAVELSHRLDELHFLGYAAKFWGRHISGADDEKKLERLILKLLCNHGLRNSAFQVLQYREGLSTEALAEDIFQSMPTDEQALHVAAYWGLPHTAAVLLNAEETASSIDSHKWTALHWACSRDHLAMAAFLLANGADANAQDIQGWTPLFWAAFRGNPEIVQLLLNHGANHLTRSTFGWTALHWAVSGGHSACVKLLLEHHAQSKLDHKFYQMSIEEAEAYGECVFPLDIASDSNDADIFDLLVQHVQAPEGEVGDAQFNSIWSFSGFDAPVSVNPWRTLTKGEGINGRESVIPRLTRRHVNEPGGAEEDPVTWKSVLLLSAIRDEQLSSVELLIQGGADVDYANALQVAACREDSRFTQCLLKAGADPSTYDGYGRTALHEAVLNGFTDTITALIDGGADVNQPMRDTTRTTNIWRRGMFNTLDGSTPLIQACGFTFFNPNPGLAVRVASLLLSRGADARAQDASGMTALHYAVMRPHTELIRLLIEAGCSLDSAERDGRMPIHILATCQDKYIADTDLQEVIELVLGPDPYDIAQKRLNMAAIGRQGVRRRGVDLGDESKPSDEELARGRTPLYIALKNRRWRVARLFYEFGAAIPKGLELASVLAAAAEESDVAMVDLLLDHGVIPPESLVSVLVPELIKEATVGETRGDGFARFADILRKVVGAGAKIDHREEDGDTPLTTLIAGARKTLPLKVIQEFVELGADILAPSKGTFDPILTAALYGDEQAVRYLIECATKASNERHWSRYLPDDAHESANNITRVCVSLRRADVLDRANTEGRTLLHLAAESGNVPLIEALMSCGARADIPDENGSLALHCAGFANETLALKALLPLVSDWPPQANRDEATSNKTFWLEELKKPNKVGWGVLQCAANDNNVEMVDHLLAYGMDPNTKKIPIICDAAYRGRRELLSTILSHGANISETDNFGWNALHNACYTGHTDIAVTLMEAGADIHSATIQWNDSHYKPSGIYQGNAWPGQPLHLAVMAGNAELVKILLDKGADITASTYCEQQYFDTPSQGPTALHLALDKGTFYGRKGLALDKNRLTIAQWLVDRGQMVQGVITGFKLRDVLKFKEFPGLWDALRVGERAGKESDSV</sequence>
<proteinExistence type="predicted"/>
<dbReference type="PROSITE" id="PS50297">
    <property type="entry name" value="ANK_REP_REGION"/>
    <property type="match status" value="8"/>
</dbReference>
<dbReference type="InterPro" id="IPR036770">
    <property type="entry name" value="Ankyrin_rpt-contain_sf"/>
</dbReference>
<name>A0ABR4IXP4_9EURO</name>
<dbReference type="InterPro" id="IPR051165">
    <property type="entry name" value="Multifunctional_ANK_Repeat"/>
</dbReference>
<keyword evidence="2 3" id="KW-0040">ANK repeat</keyword>
<dbReference type="Gene3D" id="1.25.40.20">
    <property type="entry name" value="Ankyrin repeat-containing domain"/>
    <property type="match status" value="7"/>
</dbReference>
<dbReference type="PANTHER" id="PTHR24123:SF33">
    <property type="entry name" value="PROTEIN HOS4"/>
    <property type="match status" value="1"/>
</dbReference>
<feature type="repeat" description="ANK" evidence="3">
    <location>
        <begin position="1326"/>
        <end position="1358"/>
    </location>
</feature>
<accession>A0ABR4IXP4</accession>
<protein>
    <submittedName>
        <fullName evidence="6">Ankyrin repeat-containing domain protein</fullName>
    </submittedName>
</protein>
<feature type="repeat" description="ANK" evidence="3">
    <location>
        <begin position="1529"/>
        <end position="1557"/>
    </location>
</feature>
<evidence type="ECO:0000256" key="2">
    <source>
        <dbReference type="ARBA" id="ARBA00023043"/>
    </source>
</evidence>
<dbReference type="EMBL" id="JBFXLU010000279">
    <property type="protein sequence ID" value="KAL2831642.1"/>
    <property type="molecule type" value="Genomic_DNA"/>
</dbReference>
<evidence type="ECO:0000256" key="1">
    <source>
        <dbReference type="ARBA" id="ARBA00022737"/>
    </source>
</evidence>
<dbReference type="InterPro" id="IPR056884">
    <property type="entry name" value="NPHP3-like_N"/>
</dbReference>
<comment type="caution">
    <text evidence="6">The sequence shown here is derived from an EMBL/GenBank/DDBJ whole genome shotgun (WGS) entry which is preliminary data.</text>
</comment>